<gene>
    <name evidence="2" type="ORF">CTI12_AA142100</name>
</gene>
<accession>A0A2U1PI92</accession>
<dbReference type="Proteomes" id="UP000245207">
    <property type="component" value="Unassembled WGS sequence"/>
</dbReference>
<dbReference type="Pfam" id="PF25372">
    <property type="entry name" value="DUF7885"/>
    <property type="match status" value="1"/>
</dbReference>
<organism evidence="2 3">
    <name type="scientific">Artemisia annua</name>
    <name type="common">Sweet wormwood</name>
    <dbReference type="NCBI Taxonomy" id="35608"/>
    <lineage>
        <taxon>Eukaryota</taxon>
        <taxon>Viridiplantae</taxon>
        <taxon>Streptophyta</taxon>
        <taxon>Embryophyta</taxon>
        <taxon>Tracheophyta</taxon>
        <taxon>Spermatophyta</taxon>
        <taxon>Magnoliopsida</taxon>
        <taxon>eudicotyledons</taxon>
        <taxon>Gunneridae</taxon>
        <taxon>Pentapetalae</taxon>
        <taxon>asterids</taxon>
        <taxon>campanulids</taxon>
        <taxon>Asterales</taxon>
        <taxon>Asteraceae</taxon>
        <taxon>Asteroideae</taxon>
        <taxon>Anthemideae</taxon>
        <taxon>Artemisiinae</taxon>
        <taxon>Artemisia</taxon>
    </lineage>
</organism>
<comment type="caution">
    <text evidence="2">The sequence shown here is derived from an EMBL/GenBank/DDBJ whole genome shotgun (WGS) entry which is preliminary data.</text>
</comment>
<evidence type="ECO:0000259" key="1">
    <source>
        <dbReference type="Pfam" id="PF25372"/>
    </source>
</evidence>
<dbReference type="OrthoDB" id="2585512at2759"/>
<dbReference type="AlphaFoldDB" id="A0A2U1PI92"/>
<dbReference type="SMART" id="SM00367">
    <property type="entry name" value="LRR_CC"/>
    <property type="match status" value="8"/>
</dbReference>
<dbReference type="Gene3D" id="3.80.10.10">
    <property type="entry name" value="Ribonuclease Inhibitor"/>
    <property type="match status" value="2"/>
</dbReference>
<dbReference type="InterPro" id="IPR006553">
    <property type="entry name" value="Leu-rich_rpt_Cys-con_subtyp"/>
</dbReference>
<feature type="domain" description="F-box/LRR-repeat protein 15-like leucin rich repeat" evidence="1">
    <location>
        <begin position="68"/>
        <end position="593"/>
    </location>
</feature>
<dbReference type="GO" id="GO:0031146">
    <property type="term" value="P:SCF-dependent proteasomal ubiquitin-dependent protein catabolic process"/>
    <property type="evidence" value="ECO:0007669"/>
    <property type="project" value="TreeGrafter"/>
</dbReference>
<dbReference type="InterPro" id="IPR057207">
    <property type="entry name" value="FBXL15_LRR"/>
</dbReference>
<dbReference type="PANTHER" id="PTHR13318:SF176">
    <property type="entry name" value="F-BOX PROTEIN AT-B"/>
    <property type="match status" value="1"/>
</dbReference>
<dbReference type="STRING" id="35608.A0A2U1PI92"/>
<proteinExistence type="predicted"/>
<dbReference type="EMBL" id="PKPP01001127">
    <property type="protein sequence ID" value="PWA85387.1"/>
    <property type="molecule type" value="Genomic_DNA"/>
</dbReference>
<dbReference type="SUPFAM" id="SSF52047">
    <property type="entry name" value="RNI-like"/>
    <property type="match status" value="2"/>
</dbReference>
<evidence type="ECO:0000313" key="3">
    <source>
        <dbReference type="Proteomes" id="UP000245207"/>
    </source>
</evidence>
<protein>
    <submittedName>
        <fullName evidence="2">F-box domain, cyclin-like protein</fullName>
    </submittedName>
</protein>
<sequence>MGHSSHKKTSVMTGGDSLLEKMPENIMFDEILSKLDETETLTMPFSLTCVSRTLQSTVNNYLFSLSSLDLSAFSMYSHTVNGITKRCGNIKRIKLDCLRLDELFIRRFLEVYVEELILLKASSLSYDFLSDIANCCPNLRVLTVELSDNKRSIGFENNLNSLLMRCPCLETLEIKVHMRKRIKNGYTIPSICHKLPQTIKVLKLDMRVLLGRIIFGPTLTHISLVLNLITNAIVRTIVQSCPLLAELELIDIPKSNRFYPDELSHEGIQSLVACKHLTSLSLIRSCQLIHTALEMTDTDMILLSEGCKGLESLKLHGFNCVGDVGFASIFNSCLKLTKLEIKNAFLMKTLAFENISKVHRSLAEVKLISCSSITSKAVHKLVTSCTSLKVLDLFGCERVADSCLSNISCLTLLTSLNLGCTNVTDAGMVLLGKANAPISCLSLRGCNKVTDKGITFLLTSGGKICKTLSSLDLGHLQKITDNAITIVANACAELIELCIRNCLLVTDEAVKVLAVRGRLQDEIKFLRRLDISKCPGISFKSFEYLKKPLFHGLQWIGIGETRLICIGDVGLGEIRERPGLTICKDCCELGCRDGWQNHYS</sequence>
<reference evidence="2 3" key="1">
    <citation type="journal article" date="2018" name="Mol. Plant">
        <title>The genome of Artemisia annua provides insight into the evolution of Asteraceae family and artemisinin biosynthesis.</title>
        <authorList>
            <person name="Shen Q."/>
            <person name="Zhang L."/>
            <person name="Liao Z."/>
            <person name="Wang S."/>
            <person name="Yan T."/>
            <person name="Shi P."/>
            <person name="Liu M."/>
            <person name="Fu X."/>
            <person name="Pan Q."/>
            <person name="Wang Y."/>
            <person name="Lv Z."/>
            <person name="Lu X."/>
            <person name="Zhang F."/>
            <person name="Jiang W."/>
            <person name="Ma Y."/>
            <person name="Chen M."/>
            <person name="Hao X."/>
            <person name="Li L."/>
            <person name="Tang Y."/>
            <person name="Lv G."/>
            <person name="Zhou Y."/>
            <person name="Sun X."/>
            <person name="Brodelius P.E."/>
            <person name="Rose J.K.C."/>
            <person name="Tang K."/>
        </authorList>
    </citation>
    <scope>NUCLEOTIDE SEQUENCE [LARGE SCALE GENOMIC DNA]</scope>
    <source>
        <strain evidence="3">cv. Huhao1</strain>
        <tissue evidence="2">Leaf</tissue>
    </source>
</reference>
<dbReference type="InterPro" id="IPR032675">
    <property type="entry name" value="LRR_dom_sf"/>
</dbReference>
<dbReference type="GO" id="GO:0019005">
    <property type="term" value="C:SCF ubiquitin ligase complex"/>
    <property type="evidence" value="ECO:0007669"/>
    <property type="project" value="TreeGrafter"/>
</dbReference>
<evidence type="ECO:0000313" key="2">
    <source>
        <dbReference type="EMBL" id="PWA85387.1"/>
    </source>
</evidence>
<keyword evidence="3" id="KW-1185">Reference proteome</keyword>
<dbReference type="PANTHER" id="PTHR13318">
    <property type="entry name" value="PARTNER OF PAIRED, ISOFORM B-RELATED"/>
    <property type="match status" value="1"/>
</dbReference>
<name>A0A2U1PI92_ARTAN</name>